<evidence type="ECO:0000256" key="3">
    <source>
        <dbReference type="ARBA" id="ARBA00022617"/>
    </source>
</evidence>
<feature type="binding site" description="axial binding residue" evidence="8">
    <location>
        <position position="363"/>
    </location>
    <ligand>
        <name>heme</name>
        <dbReference type="ChEBI" id="CHEBI:30413"/>
    </ligand>
    <ligandPart>
        <name>Fe</name>
        <dbReference type="ChEBI" id="CHEBI:18248"/>
    </ligandPart>
</feature>
<organism evidence="10 11">
    <name type="scientific">Panaeolus cyanescens</name>
    <dbReference type="NCBI Taxonomy" id="181874"/>
    <lineage>
        <taxon>Eukaryota</taxon>
        <taxon>Fungi</taxon>
        <taxon>Dikarya</taxon>
        <taxon>Basidiomycota</taxon>
        <taxon>Agaricomycotina</taxon>
        <taxon>Agaricomycetes</taxon>
        <taxon>Agaricomycetidae</taxon>
        <taxon>Agaricales</taxon>
        <taxon>Agaricineae</taxon>
        <taxon>Galeropsidaceae</taxon>
        <taxon>Panaeolus</taxon>
    </lineage>
</organism>
<keyword evidence="11" id="KW-1185">Reference proteome</keyword>
<evidence type="ECO:0000313" key="10">
    <source>
        <dbReference type="EMBL" id="PPQ76825.1"/>
    </source>
</evidence>
<dbReference type="STRING" id="181874.A0A409WE80"/>
<evidence type="ECO:0000256" key="1">
    <source>
        <dbReference type="ARBA" id="ARBA00001971"/>
    </source>
</evidence>
<dbReference type="OrthoDB" id="1470350at2759"/>
<keyword evidence="4 8" id="KW-0479">Metal-binding</keyword>
<evidence type="ECO:0000256" key="9">
    <source>
        <dbReference type="RuleBase" id="RU000461"/>
    </source>
</evidence>
<keyword evidence="7 9" id="KW-0503">Monooxygenase</keyword>
<evidence type="ECO:0000256" key="4">
    <source>
        <dbReference type="ARBA" id="ARBA00022723"/>
    </source>
</evidence>
<accession>A0A409WE80</accession>
<evidence type="ECO:0000256" key="5">
    <source>
        <dbReference type="ARBA" id="ARBA00023002"/>
    </source>
</evidence>
<dbReference type="PROSITE" id="PS00086">
    <property type="entry name" value="CYTOCHROME_P450"/>
    <property type="match status" value="1"/>
</dbReference>
<dbReference type="PANTHER" id="PTHR24292:SF102">
    <property type="entry name" value="CYTOCHROME P450 FAMILY-RELATED"/>
    <property type="match status" value="1"/>
</dbReference>
<reference evidence="10 11" key="1">
    <citation type="journal article" date="2018" name="Evol. Lett.">
        <title>Horizontal gene cluster transfer increased hallucinogenic mushroom diversity.</title>
        <authorList>
            <person name="Reynolds H.T."/>
            <person name="Vijayakumar V."/>
            <person name="Gluck-Thaler E."/>
            <person name="Korotkin H.B."/>
            <person name="Matheny P.B."/>
            <person name="Slot J.C."/>
        </authorList>
    </citation>
    <scope>NUCLEOTIDE SEQUENCE [LARGE SCALE GENOMIC DNA]</scope>
    <source>
        <strain evidence="10 11">2629</strain>
    </source>
</reference>
<dbReference type="GO" id="GO:0004497">
    <property type="term" value="F:monooxygenase activity"/>
    <property type="evidence" value="ECO:0007669"/>
    <property type="project" value="UniProtKB-KW"/>
</dbReference>
<protein>
    <recommendedName>
        <fullName evidence="12">Cytochrome P450</fullName>
    </recommendedName>
</protein>
<dbReference type="InterPro" id="IPR017972">
    <property type="entry name" value="Cyt_P450_CS"/>
</dbReference>
<dbReference type="Pfam" id="PF00067">
    <property type="entry name" value="p450"/>
    <property type="match status" value="1"/>
</dbReference>
<dbReference type="InterPro" id="IPR036396">
    <property type="entry name" value="Cyt_P450_sf"/>
</dbReference>
<proteinExistence type="inferred from homology"/>
<dbReference type="Proteomes" id="UP000284842">
    <property type="component" value="Unassembled WGS sequence"/>
</dbReference>
<dbReference type="InParanoid" id="A0A409WE80"/>
<keyword evidence="3 8" id="KW-0349">Heme</keyword>
<dbReference type="EMBL" id="NHTK01005528">
    <property type="protein sequence ID" value="PPQ76825.1"/>
    <property type="molecule type" value="Genomic_DNA"/>
</dbReference>
<comment type="similarity">
    <text evidence="2 9">Belongs to the cytochrome P450 family.</text>
</comment>
<evidence type="ECO:0000256" key="7">
    <source>
        <dbReference type="ARBA" id="ARBA00023033"/>
    </source>
</evidence>
<evidence type="ECO:0000256" key="6">
    <source>
        <dbReference type="ARBA" id="ARBA00023004"/>
    </source>
</evidence>
<dbReference type="PRINTS" id="PR00463">
    <property type="entry name" value="EP450I"/>
</dbReference>
<gene>
    <name evidence="10" type="ORF">CVT24_010969</name>
</gene>
<dbReference type="PRINTS" id="PR00385">
    <property type="entry name" value="P450"/>
</dbReference>
<evidence type="ECO:0000313" key="11">
    <source>
        <dbReference type="Proteomes" id="UP000284842"/>
    </source>
</evidence>
<evidence type="ECO:0008006" key="12">
    <source>
        <dbReference type="Google" id="ProtNLM"/>
    </source>
</evidence>
<dbReference type="InterPro" id="IPR002401">
    <property type="entry name" value="Cyt_P450_E_grp-I"/>
</dbReference>
<keyword evidence="5 9" id="KW-0560">Oxidoreductase</keyword>
<evidence type="ECO:0000256" key="2">
    <source>
        <dbReference type="ARBA" id="ARBA00010617"/>
    </source>
</evidence>
<name>A0A409WE80_9AGAR</name>
<sequence length="427" mass="48078">MWPDSNAFVFLADAAAAKEVTTYRSRFPKPIEFYQSLAFFGQNILVTEGEQWKKYRKISAPAFTERNNQLVWNETISVVNELFSDVWGDKDVITVNRCLDLTLPITLFVISSAGFGQKISWSDDGAIPKGHSMSFKETMDIMSKDFMIPLALPKWALGVTKRTRNAGKALVELKKYISEMIHERIHSDQAEKADLFSMLLKENSQHLDTAALNDDELFGNIFVFLVAGYETTSHALAFTLGLLALYPDEQEKLFQHIKSVLPDGRVPTYADFNSLTYVLALYPPAGAIPKVAGEDTSINITNANGQVKRIPLPKGTYVNIHVAAIHKNPRYWPEPEAFKPARFLEPDWPRDAFFAFSAGSHACIGRRFAEVEVIAALTLFVSKYKITVKDEPQFANETFEERKERVMASDCGITLTPLGMPLTFTRR</sequence>
<dbReference type="Gene3D" id="1.10.630.10">
    <property type="entry name" value="Cytochrome P450"/>
    <property type="match status" value="1"/>
</dbReference>
<dbReference type="InterPro" id="IPR050476">
    <property type="entry name" value="Insect_CytP450_Detox"/>
</dbReference>
<comment type="cofactor">
    <cofactor evidence="1 8">
        <name>heme</name>
        <dbReference type="ChEBI" id="CHEBI:30413"/>
    </cofactor>
</comment>
<dbReference type="AlphaFoldDB" id="A0A409WE80"/>
<dbReference type="PANTHER" id="PTHR24292">
    <property type="entry name" value="CYTOCHROME P450"/>
    <property type="match status" value="1"/>
</dbReference>
<evidence type="ECO:0000256" key="8">
    <source>
        <dbReference type="PIRSR" id="PIRSR602401-1"/>
    </source>
</evidence>
<dbReference type="InterPro" id="IPR001128">
    <property type="entry name" value="Cyt_P450"/>
</dbReference>
<dbReference type="GO" id="GO:0020037">
    <property type="term" value="F:heme binding"/>
    <property type="evidence" value="ECO:0007669"/>
    <property type="project" value="InterPro"/>
</dbReference>
<dbReference type="GO" id="GO:0016705">
    <property type="term" value="F:oxidoreductase activity, acting on paired donors, with incorporation or reduction of molecular oxygen"/>
    <property type="evidence" value="ECO:0007669"/>
    <property type="project" value="InterPro"/>
</dbReference>
<keyword evidence="6 8" id="KW-0408">Iron</keyword>
<dbReference type="GO" id="GO:0005506">
    <property type="term" value="F:iron ion binding"/>
    <property type="evidence" value="ECO:0007669"/>
    <property type="project" value="InterPro"/>
</dbReference>
<comment type="caution">
    <text evidence="10">The sequence shown here is derived from an EMBL/GenBank/DDBJ whole genome shotgun (WGS) entry which is preliminary data.</text>
</comment>
<dbReference type="SUPFAM" id="SSF48264">
    <property type="entry name" value="Cytochrome P450"/>
    <property type="match status" value="1"/>
</dbReference>